<dbReference type="PROSITE" id="PS50304">
    <property type="entry name" value="TUDOR"/>
    <property type="match status" value="4"/>
</dbReference>
<protein>
    <submittedName>
        <fullName evidence="2">RING finger protein 17</fullName>
    </submittedName>
</protein>
<proteinExistence type="predicted"/>
<sequence>MSTTECINKLDKYATSTAQDIFQTFQVYHSILQNLEREAYDDLKKRAQKTLEELHDIQNCVDSSGTQGILLRVKQFKKKLPDNIDLSTLNNEVLSFLETTVIDFNFEQFNKNILSFNVNHFKTNCDLKDLCKLSLDNGGYSVKKETFYTTKRPLVDLQASSILPIKTNASVTSSKCDSLQGSDIVIKSRRVTITEIVDMTSFYVQDDKFNERAEQLVEKCNQCAMENRDVDLNSVDVQEMYLVYENNKTKWYRGLVTESNSKSITVYLVDYGRHITVTMKQIRPISDKLKKVPNSAALFQLANVEPKEGKWTDECREVIIQMALMSSATILCVNENSGDCIVHMEYPTSIEDALVYLNYATLRNASNEDEKRLNEKLRREKVKIMQELTRAKPLIKQQLSAEFFASVTNIISPAQIYITPMERVDEIRVLFEKMQKFYEKPYYGNIFYPHLQMVCCACVEDNWYRVRIVAHRPNCMLEVFLVDIGRNANVNWRCLRVLDDQFKNLHEGVTLCSLVDIAPKNYRTWEAAETTELKRLCKNKLKVIVCGKKSRSVEIELYMVKKTVDFQINAYLAKSNFVQWVGDRDIVVERPSVSSPSLNETLTSAAIMKDAYQREFRQTIKILTIESPNKFFITLLKYDGAIKKMHAEIQQMTKSRSTVKDAVEWNIGAYCLVNTKLPNSKDNTNSWYRGRIESISNDDNKIFTVFLRDHGVVVSAELSDINDISSTHSFVIDGASRCHLANIRPTSANWGQAAIDYFKHLTTSGEVFDIFAVSIYGEVKPDSLPVYLWGRKTALQQDPLAGSPIVWKNINEEFASEGFADCFEEFKTIVDCDAVDVQKLHKDMTDLNKWFQKDEIRSAEVKAAASDANILCEDDDFILAAEFDIEGTISEKKVTSWIPPVPVPLYYFHAIPTYVDNNAVIYLHEETKSSYLKQMVYAINKSIDKKHCDEKYVWKKGEPCLVQYHLDKFFYRGEVHEVLPNKKYKVFFVDYGNVEICEANELRIANILADVPMQATKYYLAYVRPISKDGLWDRKILEFIHSKIVNKLVHIRVEDCIDDEYVPITLKVGAMDLGNTLIIEKLAQLTSDLKIDLKLPITYDFYTGDSKSVKRDLDRHKESSVSLDEFQEKIAKRNKAKEMKEYLNKFALNDTLDYLVEDSDVEKNRPSNFFTKDNDYHEEFKPQDTSTTISTATKSFSLLPYQHMKLSRNITKFPCKVYEVLDRLHVFVQPLIEEHVAKIETMEKKIKKSYSKMSEEFNDKSGICIAPFSEDNCYYRAIIVDNVSKTTTRIRFADYLNEEIVERSTLRECPSEIAKIPLKHLLVKLDGIKPSRHVRESDIRRQLATINGKMAMAVVIKNENIPIVRLYEISNQNVLAYQSLIDEKYFLETKD</sequence>
<feature type="domain" description="Tudor" evidence="1">
    <location>
        <begin position="664"/>
        <end position="731"/>
    </location>
</feature>
<reference evidence="2" key="1">
    <citation type="submission" date="2022-07" db="EMBL/GenBank/DDBJ databases">
        <authorList>
            <person name="Trinca V."/>
            <person name="Uliana J.V.C."/>
            <person name="Torres T.T."/>
            <person name="Ward R.J."/>
            <person name="Monesi N."/>
        </authorList>
    </citation>
    <scope>NUCLEOTIDE SEQUENCE</scope>
    <source>
        <strain evidence="2">HSMRA1968</strain>
        <tissue evidence="2">Whole embryos</tissue>
    </source>
</reference>
<dbReference type="PANTHER" id="PTHR16442:SF1">
    <property type="entry name" value="RING FINGER PROTEIN 17"/>
    <property type="match status" value="1"/>
</dbReference>
<feature type="domain" description="Tudor" evidence="1">
    <location>
        <begin position="234"/>
        <end position="292"/>
    </location>
</feature>
<evidence type="ECO:0000313" key="3">
    <source>
        <dbReference type="Proteomes" id="UP001151699"/>
    </source>
</evidence>
<comment type="caution">
    <text evidence="2">The sequence shown here is derived from an EMBL/GenBank/DDBJ whole genome shotgun (WGS) entry which is preliminary data.</text>
</comment>
<evidence type="ECO:0000313" key="2">
    <source>
        <dbReference type="EMBL" id="KAJ6638709.1"/>
    </source>
</evidence>
<dbReference type="PANTHER" id="PTHR16442">
    <property type="entry name" value="RING FINGER PROTEIN 17"/>
    <property type="match status" value="1"/>
</dbReference>
<gene>
    <name evidence="2" type="primary">RNF17</name>
    <name evidence="2" type="ORF">Bhyg_11446</name>
</gene>
<feature type="domain" description="Tudor" evidence="1">
    <location>
        <begin position="953"/>
        <end position="1012"/>
    </location>
</feature>
<dbReference type="EMBL" id="WJQU01000003">
    <property type="protein sequence ID" value="KAJ6638709.1"/>
    <property type="molecule type" value="Genomic_DNA"/>
</dbReference>
<accession>A0A9Q0MWY8</accession>
<dbReference type="InterPro" id="IPR035437">
    <property type="entry name" value="SNase_OB-fold_sf"/>
</dbReference>
<evidence type="ECO:0000259" key="1">
    <source>
        <dbReference type="PROSITE" id="PS50304"/>
    </source>
</evidence>
<dbReference type="Gene3D" id="2.40.50.90">
    <property type="match status" value="5"/>
</dbReference>
<dbReference type="GO" id="GO:0005737">
    <property type="term" value="C:cytoplasm"/>
    <property type="evidence" value="ECO:0007669"/>
    <property type="project" value="UniProtKB-ARBA"/>
</dbReference>
<dbReference type="OrthoDB" id="5800423at2759"/>
<dbReference type="Gene3D" id="2.30.30.140">
    <property type="match status" value="4"/>
</dbReference>
<dbReference type="Pfam" id="PF00567">
    <property type="entry name" value="TUDOR"/>
    <property type="match status" value="5"/>
</dbReference>
<keyword evidence="3" id="KW-1185">Reference proteome</keyword>
<organism evidence="2 3">
    <name type="scientific">Pseudolycoriella hygida</name>
    <dbReference type="NCBI Taxonomy" id="35572"/>
    <lineage>
        <taxon>Eukaryota</taxon>
        <taxon>Metazoa</taxon>
        <taxon>Ecdysozoa</taxon>
        <taxon>Arthropoda</taxon>
        <taxon>Hexapoda</taxon>
        <taxon>Insecta</taxon>
        <taxon>Pterygota</taxon>
        <taxon>Neoptera</taxon>
        <taxon>Endopterygota</taxon>
        <taxon>Diptera</taxon>
        <taxon>Nematocera</taxon>
        <taxon>Sciaroidea</taxon>
        <taxon>Sciaridae</taxon>
        <taxon>Pseudolycoriella</taxon>
    </lineage>
</organism>
<dbReference type="SUPFAM" id="SSF63748">
    <property type="entry name" value="Tudor/PWWP/MBT"/>
    <property type="match status" value="5"/>
</dbReference>
<dbReference type="InterPro" id="IPR002999">
    <property type="entry name" value="Tudor"/>
</dbReference>
<name>A0A9Q0MWY8_9DIPT</name>
<feature type="domain" description="Tudor" evidence="1">
    <location>
        <begin position="1257"/>
        <end position="1316"/>
    </location>
</feature>
<dbReference type="CDD" id="cd20379">
    <property type="entry name" value="Tudor_dTUD-like"/>
    <property type="match status" value="1"/>
</dbReference>
<dbReference type="Proteomes" id="UP001151699">
    <property type="component" value="Chromosome X"/>
</dbReference>
<dbReference type="SMART" id="SM00333">
    <property type="entry name" value="TUDOR"/>
    <property type="match status" value="5"/>
</dbReference>